<organism evidence="2 3">
    <name type="scientific">Acidiluteibacter ferrifornacis</name>
    <dbReference type="NCBI Taxonomy" id="2692424"/>
    <lineage>
        <taxon>Bacteria</taxon>
        <taxon>Pseudomonadati</taxon>
        <taxon>Bacteroidota</taxon>
        <taxon>Flavobacteriia</taxon>
        <taxon>Flavobacteriales</taxon>
        <taxon>Cryomorphaceae</taxon>
        <taxon>Acidiluteibacter</taxon>
    </lineage>
</organism>
<feature type="transmembrane region" description="Helical" evidence="1">
    <location>
        <begin position="311"/>
        <end position="329"/>
    </location>
</feature>
<accession>A0A6N9NPE4</accession>
<feature type="transmembrane region" description="Helical" evidence="1">
    <location>
        <begin position="335"/>
        <end position="354"/>
    </location>
</feature>
<dbReference type="EMBL" id="WWNE01000012">
    <property type="protein sequence ID" value="NBG67160.1"/>
    <property type="molecule type" value="Genomic_DNA"/>
</dbReference>
<feature type="transmembrane region" description="Helical" evidence="1">
    <location>
        <begin position="257"/>
        <end position="276"/>
    </location>
</feature>
<feature type="transmembrane region" description="Helical" evidence="1">
    <location>
        <begin position="126"/>
        <end position="146"/>
    </location>
</feature>
<feature type="transmembrane region" description="Helical" evidence="1">
    <location>
        <begin position="214"/>
        <end position="237"/>
    </location>
</feature>
<dbReference type="AlphaFoldDB" id="A0A6N9NPE4"/>
<evidence type="ECO:0008006" key="4">
    <source>
        <dbReference type="Google" id="ProtNLM"/>
    </source>
</evidence>
<keyword evidence="1" id="KW-1133">Transmembrane helix</keyword>
<feature type="transmembrane region" description="Helical" evidence="1">
    <location>
        <begin position="158"/>
        <end position="178"/>
    </location>
</feature>
<feature type="transmembrane region" description="Helical" evidence="1">
    <location>
        <begin position="93"/>
        <end position="114"/>
    </location>
</feature>
<comment type="caution">
    <text evidence="2">The sequence shown here is derived from an EMBL/GenBank/DDBJ whole genome shotgun (WGS) entry which is preliminary data.</text>
</comment>
<dbReference type="Proteomes" id="UP000470771">
    <property type="component" value="Unassembled WGS sequence"/>
</dbReference>
<sequence length="436" mass="50101">MSIALKKHLVTITLSLIAIVLLLVTTNLSFGKDKWRGFLESDAKGYYAYLPAVFIYHDLNFGFFDHIEKEKYFQEHIFYDYRSGSNGFVTNKYYAGAALAQTPFFIVAHVATILSGEDPDGYSKLYMLSVPIASLFYHVLGLWFLAGLLRLYKVKESIIAVLLCATAFGTHLFVYTVVEGGMSHVFSFAFISGFLYYSKRYFELQQLSDVHKMALLLGLIVLCRPINGLVGLFLIPLAGNVRTLKIGLLDIFSSVKAWAISLLLFVGIVGIQLVIYKISTGSFLVYSYQEEGFNFSDPHFFDILFSYKKGLFLYTPMLLLGLFSVFYLLRSKSFFSISWLMFFVGITYIFSSWWMWFYGGSFSSRVYVEYIPIFILPLGLFLESCSPIVKKVTIGVIICLIGVCQIQSYQYRYYEIHYTDMDQAKYWEVFLMRNHF</sequence>
<gene>
    <name evidence="2" type="ORF">GQN54_13605</name>
</gene>
<feature type="transmembrane region" description="Helical" evidence="1">
    <location>
        <begin position="47"/>
        <end position="64"/>
    </location>
</feature>
<feature type="transmembrane region" description="Helical" evidence="1">
    <location>
        <begin position="366"/>
        <end position="382"/>
    </location>
</feature>
<evidence type="ECO:0000313" key="2">
    <source>
        <dbReference type="EMBL" id="NBG67160.1"/>
    </source>
</evidence>
<proteinExistence type="predicted"/>
<feature type="transmembrane region" description="Helical" evidence="1">
    <location>
        <begin position="388"/>
        <end position="406"/>
    </location>
</feature>
<protein>
    <recommendedName>
        <fullName evidence="4">Glycosyltransferase RgtA/B/C/D-like domain-containing protein</fullName>
    </recommendedName>
</protein>
<name>A0A6N9NPE4_9FLAO</name>
<reference evidence="2 3" key="1">
    <citation type="submission" date="2019-12" db="EMBL/GenBank/DDBJ databases">
        <authorList>
            <person name="Zhao J."/>
        </authorList>
    </citation>
    <scope>NUCLEOTIDE SEQUENCE [LARGE SCALE GENOMIC DNA]</scope>
    <source>
        <strain evidence="2 3">S-15</strain>
    </source>
</reference>
<keyword evidence="3" id="KW-1185">Reference proteome</keyword>
<keyword evidence="1" id="KW-0812">Transmembrane</keyword>
<evidence type="ECO:0000256" key="1">
    <source>
        <dbReference type="SAM" id="Phobius"/>
    </source>
</evidence>
<dbReference type="RefSeq" id="WP_160634103.1">
    <property type="nucleotide sequence ID" value="NZ_WWNE01000012.1"/>
</dbReference>
<evidence type="ECO:0000313" key="3">
    <source>
        <dbReference type="Proteomes" id="UP000470771"/>
    </source>
</evidence>
<keyword evidence="1" id="KW-0472">Membrane</keyword>